<organism evidence="1 2">
    <name type="scientific">Afipia felis</name>
    <name type="common">Cat scratch disease bacillus</name>
    <dbReference type="NCBI Taxonomy" id="1035"/>
    <lineage>
        <taxon>Bacteria</taxon>
        <taxon>Pseudomonadati</taxon>
        <taxon>Pseudomonadota</taxon>
        <taxon>Alphaproteobacteria</taxon>
        <taxon>Hyphomicrobiales</taxon>
        <taxon>Nitrobacteraceae</taxon>
        <taxon>Afipia</taxon>
    </lineage>
</organism>
<protein>
    <submittedName>
        <fullName evidence="1">Carnitine operon protein CaiE</fullName>
    </submittedName>
</protein>
<proteinExistence type="predicted"/>
<dbReference type="PANTHER" id="PTHR13061">
    <property type="entry name" value="DYNACTIN SUBUNIT P25"/>
    <property type="match status" value="1"/>
</dbReference>
<dbReference type="RefSeq" id="WP_002716809.1">
    <property type="nucleotide sequence ID" value="NZ_UFSI01000001.1"/>
</dbReference>
<dbReference type="InterPro" id="IPR001451">
    <property type="entry name" value="Hexapep"/>
</dbReference>
<dbReference type="PANTHER" id="PTHR13061:SF29">
    <property type="entry name" value="GAMMA CARBONIC ANHYDRASE-LIKE 1, MITOCHONDRIAL-RELATED"/>
    <property type="match status" value="1"/>
</dbReference>
<dbReference type="CDD" id="cd04645">
    <property type="entry name" value="LbH_gamma_CA_like"/>
    <property type="match status" value="1"/>
</dbReference>
<sequence length="171" mass="17970">MTIFTLQNLHPSVADTAYVAPNATVIGQVRLAENASVWPSAVVRADNDLISIESGANIQDGAILHVDPGHPMSIGHNVTVGHAAVVHGCTIGDGSLVGIHATILNDAKIGKDSIVAAGSVVPEGKTYPDRSLILGVPGRAVRQLTDDEVKWIADNARDYAARAALYRDHLK</sequence>
<dbReference type="InterPro" id="IPR047324">
    <property type="entry name" value="LbH_gamma_CA-like"/>
</dbReference>
<dbReference type="EMBL" id="UIGB01000001">
    <property type="protein sequence ID" value="SUU85982.1"/>
    <property type="molecule type" value="Genomic_DNA"/>
</dbReference>
<dbReference type="OrthoDB" id="9803036at2"/>
<dbReference type="SUPFAM" id="SSF51161">
    <property type="entry name" value="Trimeric LpxA-like enzymes"/>
    <property type="match status" value="1"/>
</dbReference>
<reference evidence="1 2" key="1">
    <citation type="submission" date="2018-06" db="EMBL/GenBank/DDBJ databases">
        <authorList>
            <consortium name="Pathogen Informatics"/>
            <person name="Doyle S."/>
        </authorList>
    </citation>
    <scope>NUCLEOTIDE SEQUENCE [LARGE SCALE GENOMIC DNA]</scope>
    <source>
        <strain evidence="1 2">NCTC12722</strain>
    </source>
</reference>
<dbReference type="InterPro" id="IPR050484">
    <property type="entry name" value="Transf_Hexapept/Carb_Anhydrase"/>
</dbReference>
<dbReference type="Proteomes" id="UP000254343">
    <property type="component" value="Unassembled WGS sequence"/>
</dbReference>
<name>A0A380WAQ7_AFIFE</name>
<dbReference type="AlphaFoldDB" id="A0A380WAQ7"/>
<dbReference type="InterPro" id="IPR011004">
    <property type="entry name" value="Trimer_LpxA-like_sf"/>
</dbReference>
<evidence type="ECO:0000313" key="2">
    <source>
        <dbReference type="Proteomes" id="UP000254343"/>
    </source>
</evidence>
<evidence type="ECO:0000313" key="1">
    <source>
        <dbReference type="EMBL" id="SUU85982.1"/>
    </source>
</evidence>
<dbReference type="Gene3D" id="2.160.10.10">
    <property type="entry name" value="Hexapeptide repeat proteins"/>
    <property type="match status" value="1"/>
</dbReference>
<accession>A0A380WAQ7</accession>
<gene>
    <name evidence="1" type="primary">yrdA_2</name>
    <name evidence="1" type="ORF">NCTC12722_03200</name>
</gene>
<dbReference type="Pfam" id="PF00132">
    <property type="entry name" value="Hexapep"/>
    <property type="match status" value="1"/>
</dbReference>